<organism evidence="1 2">
    <name type="scientific">Desulforhabdus amnigena</name>
    <dbReference type="NCBI Taxonomy" id="40218"/>
    <lineage>
        <taxon>Bacteria</taxon>
        <taxon>Pseudomonadati</taxon>
        <taxon>Thermodesulfobacteriota</taxon>
        <taxon>Syntrophobacteria</taxon>
        <taxon>Syntrophobacterales</taxon>
        <taxon>Syntrophobacteraceae</taxon>
        <taxon>Desulforhabdus</taxon>
    </lineage>
</organism>
<dbReference type="Proteomes" id="UP001144372">
    <property type="component" value="Unassembled WGS sequence"/>
</dbReference>
<dbReference type="RefSeq" id="WP_281793374.1">
    <property type="nucleotide sequence ID" value="NZ_BSDR01000001.1"/>
</dbReference>
<gene>
    <name evidence="1" type="ORF">DAMNIGENAA_15400</name>
</gene>
<proteinExistence type="predicted"/>
<name>A0A9W6D4P5_9BACT</name>
<protein>
    <submittedName>
        <fullName evidence="1">Uncharacterized protein</fullName>
    </submittedName>
</protein>
<reference evidence="1" key="1">
    <citation type="submission" date="2022-12" db="EMBL/GenBank/DDBJ databases">
        <title>Reference genome sequencing for broad-spectrum identification of bacterial and archaeal isolates by mass spectrometry.</title>
        <authorList>
            <person name="Sekiguchi Y."/>
            <person name="Tourlousse D.M."/>
        </authorList>
    </citation>
    <scope>NUCLEOTIDE SEQUENCE</scope>
    <source>
        <strain evidence="1">ASRB1</strain>
    </source>
</reference>
<dbReference type="AlphaFoldDB" id="A0A9W6D4P5"/>
<evidence type="ECO:0000313" key="1">
    <source>
        <dbReference type="EMBL" id="GLI34107.1"/>
    </source>
</evidence>
<comment type="caution">
    <text evidence="1">The sequence shown here is derived from an EMBL/GenBank/DDBJ whole genome shotgun (WGS) entry which is preliminary data.</text>
</comment>
<keyword evidence="2" id="KW-1185">Reference proteome</keyword>
<sequence>MAEAYSPKGRTQFVWVKDKAGNEFVCPLDALKDPSKVDKEELKNCIDDAKSPQPFAGG</sequence>
<accession>A0A9W6D4P5</accession>
<evidence type="ECO:0000313" key="2">
    <source>
        <dbReference type="Proteomes" id="UP001144372"/>
    </source>
</evidence>
<dbReference type="EMBL" id="BSDR01000001">
    <property type="protein sequence ID" value="GLI34107.1"/>
    <property type="molecule type" value="Genomic_DNA"/>
</dbReference>